<evidence type="ECO:0000256" key="5">
    <source>
        <dbReference type="SAM" id="Phobius"/>
    </source>
</evidence>
<feature type="transmembrane region" description="Helical" evidence="5">
    <location>
        <begin position="253"/>
        <end position="276"/>
    </location>
</feature>
<evidence type="ECO:0000313" key="8">
    <source>
        <dbReference type="EMBL" id="RRR22620.1"/>
    </source>
</evidence>
<feature type="transmembrane region" description="Helical" evidence="5">
    <location>
        <begin position="372"/>
        <end position="389"/>
    </location>
</feature>
<feature type="transmembrane region" description="Helical" evidence="5">
    <location>
        <begin position="283"/>
        <end position="302"/>
    </location>
</feature>
<dbReference type="GO" id="GO:0005886">
    <property type="term" value="C:plasma membrane"/>
    <property type="evidence" value="ECO:0007669"/>
    <property type="project" value="UniProtKB-SubCell"/>
</dbReference>
<dbReference type="KEGG" id="bsau:DWV08_15635"/>
<keyword evidence="9" id="KW-1185">Reference proteome</keyword>
<dbReference type="Proteomes" id="UP000282185">
    <property type="component" value="Unassembled WGS sequence"/>
</dbReference>
<evidence type="ECO:0000256" key="2">
    <source>
        <dbReference type="ARBA" id="ARBA00022692"/>
    </source>
</evidence>
<dbReference type="InterPro" id="IPR020846">
    <property type="entry name" value="MFS_dom"/>
</dbReference>
<organism evidence="8 10">
    <name type="scientific">Brachybacterium saurashtrense</name>
    <dbReference type="NCBI Taxonomy" id="556288"/>
    <lineage>
        <taxon>Bacteria</taxon>
        <taxon>Bacillati</taxon>
        <taxon>Actinomycetota</taxon>
        <taxon>Actinomycetes</taxon>
        <taxon>Micrococcales</taxon>
        <taxon>Dermabacteraceae</taxon>
        <taxon>Brachybacterium</taxon>
    </lineage>
</organism>
<dbReference type="InterPro" id="IPR052524">
    <property type="entry name" value="MFS_Cyanate_Porter"/>
</dbReference>
<keyword evidence="3 5" id="KW-1133">Transmembrane helix</keyword>
<feature type="transmembrane region" description="Helical" evidence="5">
    <location>
        <begin position="308"/>
        <end position="328"/>
    </location>
</feature>
<dbReference type="AlphaFoldDB" id="A0A345YSK3"/>
<reference evidence="7 9" key="1">
    <citation type="submission" date="2018-07" db="EMBL/GenBank/DDBJ databases">
        <title>Brachybacterium saurashtrense DSM 23186 genome sequence.</title>
        <authorList>
            <person name="Guo L."/>
        </authorList>
    </citation>
    <scope>NUCLEOTIDE SEQUENCE [LARGE SCALE GENOMIC DNA]</scope>
    <source>
        <strain evidence="7 9">DSM 23186</strain>
    </source>
</reference>
<feature type="transmembrane region" description="Helical" evidence="5">
    <location>
        <begin position="174"/>
        <end position="192"/>
    </location>
</feature>
<evidence type="ECO:0000313" key="10">
    <source>
        <dbReference type="Proteomes" id="UP000282185"/>
    </source>
</evidence>
<evidence type="ECO:0000256" key="4">
    <source>
        <dbReference type="ARBA" id="ARBA00023136"/>
    </source>
</evidence>
<protein>
    <submittedName>
        <fullName evidence="8">MFS transporter</fullName>
    </submittedName>
</protein>
<feature type="transmembrane region" description="Helical" evidence="5">
    <location>
        <begin position="141"/>
        <end position="162"/>
    </location>
</feature>
<keyword evidence="2 5" id="KW-0812">Transmembrane</keyword>
<evidence type="ECO:0000313" key="9">
    <source>
        <dbReference type="Proteomes" id="UP000254236"/>
    </source>
</evidence>
<gene>
    <name evidence="7" type="ORF">DWV08_15635</name>
    <name evidence="8" type="ORF">DXU92_10255</name>
</gene>
<dbReference type="RefSeq" id="WP_115414652.1">
    <property type="nucleotide sequence ID" value="NZ_CP031356.1"/>
</dbReference>
<proteinExistence type="predicted"/>
<dbReference type="PROSITE" id="PS50850">
    <property type="entry name" value="MFS"/>
    <property type="match status" value="1"/>
</dbReference>
<reference evidence="8 10" key="2">
    <citation type="submission" date="2018-08" db="EMBL/GenBank/DDBJ databases">
        <title>Brachybacterium saurashtrense DSM 23186.</title>
        <authorList>
            <person name="Li Y."/>
        </authorList>
    </citation>
    <scope>NUCLEOTIDE SEQUENCE [LARGE SCALE GENOMIC DNA]</scope>
    <source>
        <strain evidence="8 10">DSM 23186</strain>
    </source>
</reference>
<feature type="transmembrane region" description="Helical" evidence="5">
    <location>
        <begin position="212"/>
        <end position="233"/>
    </location>
</feature>
<dbReference type="PANTHER" id="PTHR23523">
    <property type="match status" value="1"/>
</dbReference>
<feature type="transmembrane region" description="Helical" evidence="5">
    <location>
        <begin position="50"/>
        <end position="71"/>
    </location>
</feature>
<dbReference type="OrthoDB" id="5317164at2"/>
<dbReference type="InterPro" id="IPR011701">
    <property type="entry name" value="MFS"/>
</dbReference>
<comment type="subcellular location">
    <subcellularLocation>
        <location evidence="1">Cell membrane</location>
        <topology evidence="1">Multi-pass membrane protein</topology>
    </subcellularLocation>
</comment>
<feature type="domain" description="Major facilitator superfamily (MFS) profile" evidence="6">
    <location>
        <begin position="15"/>
        <end position="397"/>
    </location>
</feature>
<keyword evidence="4 5" id="KW-0472">Membrane</keyword>
<dbReference type="GO" id="GO:0022857">
    <property type="term" value="F:transmembrane transporter activity"/>
    <property type="evidence" value="ECO:0007669"/>
    <property type="project" value="InterPro"/>
</dbReference>
<accession>A0A345YSK3</accession>
<dbReference type="EMBL" id="QSWH01000004">
    <property type="protein sequence ID" value="RRR22620.1"/>
    <property type="molecule type" value="Genomic_DNA"/>
</dbReference>
<dbReference type="PANTHER" id="PTHR23523:SF2">
    <property type="entry name" value="2-NITROIMIDAZOLE TRANSPORTER"/>
    <property type="match status" value="1"/>
</dbReference>
<dbReference type="InterPro" id="IPR036259">
    <property type="entry name" value="MFS_trans_sf"/>
</dbReference>
<feature type="transmembrane region" description="Helical" evidence="5">
    <location>
        <begin position="348"/>
        <end position="366"/>
    </location>
</feature>
<evidence type="ECO:0000256" key="3">
    <source>
        <dbReference type="ARBA" id="ARBA00022989"/>
    </source>
</evidence>
<sequence>MTTSSAPRTRPLGLLLLIVAVLVLSLNLRPGATSVGPLMEQVVTSYGQGAIASGLLTALPPLAFGAMGLLAVPIARRFGLTGTIVAAFVLVALGLLLRPLAGSFTLFVALSGLALLGPALGNVVVPAWIKLHGGARTVGLMTLYSVVLALGGSAGSALAVPMAGGAAQGWRDSLQVWGLVVVVPVVVWAVVLTRTGHDFPPAPPRGELGGSLLRSPTAVALTLMFSLQSLNAYTQFGMLPQILTEAGISPARAGALVAVIAGWGLVGGLVMPTVIARMPGLRWLVAGFGVLTATGYLGLLLAPTVSPLLWACVLGVGGFAFPTAIALLPARTRSPLVTARLSGTVQPVGYLLAALGPVAAGALLGATGSSAAVLWFLAGTGALLAVAGYRASLPRLVDQEIAD</sequence>
<evidence type="ECO:0000256" key="1">
    <source>
        <dbReference type="ARBA" id="ARBA00004651"/>
    </source>
</evidence>
<evidence type="ECO:0000259" key="6">
    <source>
        <dbReference type="PROSITE" id="PS50850"/>
    </source>
</evidence>
<dbReference type="SUPFAM" id="SSF103473">
    <property type="entry name" value="MFS general substrate transporter"/>
    <property type="match status" value="1"/>
</dbReference>
<evidence type="ECO:0000313" key="7">
    <source>
        <dbReference type="EMBL" id="AXK46905.1"/>
    </source>
</evidence>
<dbReference type="Gene3D" id="1.20.1250.20">
    <property type="entry name" value="MFS general substrate transporter like domains"/>
    <property type="match status" value="1"/>
</dbReference>
<feature type="transmembrane region" description="Helical" evidence="5">
    <location>
        <begin position="103"/>
        <end position="129"/>
    </location>
</feature>
<dbReference type="Proteomes" id="UP000254236">
    <property type="component" value="Chromosome"/>
</dbReference>
<name>A0A345YSK3_9MICO</name>
<dbReference type="Pfam" id="PF07690">
    <property type="entry name" value="MFS_1"/>
    <property type="match status" value="1"/>
</dbReference>
<feature type="transmembrane region" description="Helical" evidence="5">
    <location>
        <begin position="78"/>
        <end position="97"/>
    </location>
</feature>
<dbReference type="EMBL" id="CP031356">
    <property type="protein sequence ID" value="AXK46905.1"/>
    <property type="molecule type" value="Genomic_DNA"/>
</dbReference>